<dbReference type="Gene3D" id="3.90.850.10">
    <property type="entry name" value="Fumarylacetoacetase-like, C-terminal domain"/>
    <property type="match status" value="1"/>
</dbReference>
<comment type="similarity">
    <text evidence="1">Belongs to the FAH family.</text>
</comment>
<sequence>MKIVRFRIDAHPIYGALEDGSERIVALKGDPLFQKAEPSGQLYNLEEARLLSPVIPRSKAVSCCANLAGSAAGVGQWPQVGIKPNTAVIGPDDPIAIPAWGGGTARAFVGLAAVAKTICKNVTPEQVGSVIAGWTIGVDFASGGEDISFSQARAWDTSAAIGPWIVVDPGFNPDNLTISASVSGQEVASASSADFPLKAAEAFAKVTHMMTLLPGDLVIVGGVELAQPLSAGERLKSVITGVGQMDNMVVSANR</sequence>
<dbReference type="GO" id="GO:0046872">
    <property type="term" value="F:metal ion binding"/>
    <property type="evidence" value="ECO:0007669"/>
    <property type="project" value="UniProtKB-KW"/>
</dbReference>
<comment type="caution">
    <text evidence="5">The sequence shown here is derived from an EMBL/GenBank/DDBJ whole genome shotgun (WGS) entry which is preliminary data.</text>
</comment>
<dbReference type="GO" id="GO:0016787">
    <property type="term" value="F:hydrolase activity"/>
    <property type="evidence" value="ECO:0007669"/>
    <property type="project" value="UniProtKB-KW"/>
</dbReference>
<dbReference type="InterPro" id="IPR036663">
    <property type="entry name" value="Fumarylacetoacetase_C_sf"/>
</dbReference>
<dbReference type="PANTHER" id="PTHR42796">
    <property type="entry name" value="FUMARYLACETOACETATE HYDROLASE DOMAIN-CONTAINING PROTEIN 2A-RELATED"/>
    <property type="match status" value="1"/>
</dbReference>
<evidence type="ECO:0000256" key="2">
    <source>
        <dbReference type="ARBA" id="ARBA00022723"/>
    </source>
</evidence>
<organism evidence="5 6">
    <name type="scientific">Varibaculum cambriense</name>
    <dbReference type="NCBI Taxonomy" id="184870"/>
    <lineage>
        <taxon>Bacteria</taxon>
        <taxon>Bacillati</taxon>
        <taxon>Actinomycetota</taxon>
        <taxon>Actinomycetes</taxon>
        <taxon>Actinomycetales</taxon>
        <taxon>Actinomycetaceae</taxon>
        <taxon>Varibaculum</taxon>
    </lineage>
</organism>
<dbReference type="Pfam" id="PF01557">
    <property type="entry name" value="FAA_hydrolase"/>
    <property type="match status" value="1"/>
</dbReference>
<dbReference type="Proteomes" id="UP001200537">
    <property type="component" value="Unassembled WGS sequence"/>
</dbReference>
<evidence type="ECO:0000259" key="4">
    <source>
        <dbReference type="Pfam" id="PF10370"/>
    </source>
</evidence>
<protein>
    <submittedName>
        <fullName evidence="5">Fumarylacetoacetate hydrolase family protein</fullName>
    </submittedName>
</protein>
<accession>A0AAJ1EYB0</accession>
<evidence type="ECO:0000313" key="5">
    <source>
        <dbReference type="EMBL" id="MCG4618385.1"/>
    </source>
</evidence>
<dbReference type="InterPro" id="IPR051121">
    <property type="entry name" value="FAH"/>
</dbReference>
<evidence type="ECO:0000313" key="6">
    <source>
        <dbReference type="Proteomes" id="UP001200537"/>
    </source>
</evidence>
<dbReference type="RefSeq" id="WP_024058973.1">
    <property type="nucleotide sequence ID" value="NZ_JAGZVZ010000012.1"/>
</dbReference>
<dbReference type="InterPro" id="IPR011234">
    <property type="entry name" value="Fumarylacetoacetase-like_C"/>
</dbReference>
<evidence type="ECO:0000259" key="3">
    <source>
        <dbReference type="Pfam" id="PF01557"/>
    </source>
</evidence>
<gene>
    <name evidence="5" type="ORF">L0M99_07770</name>
</gene>
<reference evidence="5" key="1">
    <citation type="submission" date="2022-01" db="EMBL/GenBank/DDBJ databases">
        <title>Collection of gut derived symbiotic bacterial strains cultured from healthy donors.</title>
        <authorList>
            <person name="Lin H."/>
            <person name="Kohout C."/>
            <person name="Waligurski E."/>
            <person name="Pamer E.G."/>
        </authorList>
    </citation>
    <scope>NUCLEOTIDE SEQUENCE</scope>
    <source>
        <strain evidence="5">DFI.7.46</strain>
    </source>
</reference>
<feature type="domain" description="Fumarylacetoacetase-like C-terminal" evidence="3">
    <location>
        <begin position="78"/>
        <end position="250"/>
    </location>
</feature>
<dbReference type="InterPro" id="IPR018833">
    <property type="entry name" value="Rv2993c-like_N"/>
</dbReference>
<evidence type="ECO:0000256" key="1">
    <source>
        <dbReference type="ARBA" id="ARBA00010211"/>
    </source>
</evidence>
<keyword evidence="2" id="KW-0479">Metal-binding</keyword>
<dbReference type="PANTHER" id="PTHR42796:SF4">
    <property type="entry name" value="FUMARYLACETOACETATE HYDROLASE DOMAIN-CONTAINING PROTEIN 2A"/>
    <property type="match status" value="1"/>
</dbReference>
<keyword evidence="5" id="KW-0378">Hydrolase</keyword>
<feature type="domain" description="Rv2993c-like N-terminal" evidence="4">
    <location>
        <begin position="1"/>
        <end position="53"/>
    </location>
</feature>
<dbReference type="AlphaFoldDB" id="A0AAJ1EYB0"/>
<dbReference type="GO" id="GO:0044281">
    <property type="term" value="P:small molecule metabolic process"/>
    <property type="evidence" value="ECO:0007669"/>
    <property type="project" value="UniProtKB-ARBA"/>
</dbReference>
<proteinExistence type="inferred from homology"/>
<dbReference type="Gene3D" id="2.30.30.370">
    <property type="entry name" value="FAH"/>
    <property type="match status" value="1"/>
</dbReference>
<dbReference type="EMBL" id="JAKNHJ010000015">
    <property type="protein sequence ID" value="MCG4618385.1"/>
    <property type="molecule type" value="Genomic_DNA"/>
</dbReference>
<dbReference type="Pfam" id="PF10370">
    <property type="entry name" value="Rv2993c-like_N"/>
    <property type="match status" value="1"/>
</dbReference>
<dbReference type="SUPFAM" id="SSF56529">
    <property type="entry name" value="FAH"/>
    <property type="match status" value="1"/>
</dbReference>
<name>A0AAJ1EYB0_9ACTO</name>